<evidence type="ECO:0000256" key="7">
    <source>
        <dbReference type="ARBA" id="ARBA00023136"/>
    </source>
</evidence>
<evidence type="ECO:0000256" key="6">
    <source>
        <dbReference type="ARBA" id="ARBA00022967"/>
    </source>
</evidence>
<name>A0A7H0WBB4_CYACA</name>
<dbReference type="GeneID" id="63062151"/>
<dbReference type="NCBIfam" id="TIGR01189">
    <property type="entry name" value="ccmA"/>
    <property type="match status" value="1"/>
</dbReference>
<evidence type="ECO:0000256" key="1">
    <source>
        <dbReference type="ARBA" id="ARBA00014334"/>
    </source>
</evidence>
<accession>A0A7H0WBB4</accession>
<protein>
    <recommendedName>
        <fullName evidence="1">Probable ATP-dependent transporter ycf16</fullName>
    </recommendedName>
</protein>
<keyword evidence="5 9" id="KW-0067">ATP-binding</keyword>
<dbReference type="GO" id="GO:0017004">
    <property type="term" value="P:cytochrome complex assembly"/>
    <property type="evidence" value="ECO:0007669"/>
    <property type="project" value="UniProtKB-KW"/>
</dbReference>
<dbReference type="PANTHER" id="PTHR43499">
    <property type="entry name" value="ABC TRANSPORTER I FAMILY MEMBER 1"/>
    <property type="match status" value="1"/>
</dbReference>
<dbReference type="Pfam" id="PF00005">
    <property type="entry name" value="ABC_tran"/>
    <property type="match status" value="1"/>
</dbReference>
<evidence type="ECO:0000259" key="8">
    <source>
        <dbReference type="PROSITE" id="PS50893"/>
    </source>
</evidence>
<evidence type="ECO:0000256" key="4">
    <source>
        <dbReference type="ARBA" id="ARBA00022748"/>
    </source>
</evidence>
<keyword evidence="7" id="KW-0472">Membrane</keyword>
<dbReference type="GO" id="GO:0022857">
    <property type="term" value="F:transmembrane transporter activity"/>
    <property type="evidence" value="ECO:0007669"/>
    <property type="project" value="InterPro"/>
</dbReference>
<dbReference type="InterPro" id="IPR027417">
    <property type="entry name" value="P-loop_NTPase"/>
</dbReference>
<keyword evidence="6" id="KW-1278">Translocase</keyword>
<dbReference type="InterPro" id="IPR005895">
    <property type="entry name" value="ABC_transptr_haem_export_CcmA"/>
</dbReference>
<geneLocation type="mitochondrion" evidence="9"/>
<proteinExistence type="predicted"/>
<evidence type="ECO:0000256" key="3">
    <source>
        <dbReference type="ARBA" id="ARBA00022741"/>
    </source>
</evidence>
<keyword evidence="3" id="KW-0547">Nucleotide-binding</keyword>
<gene>
    <name evidence="9" type="primary">ccmA</name>
    <name evidence="9" type="ORF">CDCA_ACUF019_018</name>
</gene>
<evidence type="ECO:0000256" key="2">
    <source>
        <dbReference type="ARBA" id="ARBA00022448"/>
    </source>
</evidence>
<keyword evidence="9" id="KW-0496">Mitochondrion</keyword>
<dbReference type="PROSITE" id="PS00211">
    <property type="entry name" value="ABC_TRANSPORTER_1"/>
    <property type="match status" value="1"/>
</dbReference>
<dbReference type="GO" id="GO:0016887">
    <property type="term" value="F:ATP hydrolysis activity"/>
    <property type="evidence" value="ECO:0007669"/>
    <property type="project" value="InterPro"/>
</dbReference>
<dbReference type="EMBL" id="MT270118">
    <property type="protein sequence ID" value="QNR39843.1"/>
    <property type="molecule type" value="Genomic_DNA"/>
</dbReference>
<dbReference type="PROSITE" id="PS50893">
    <property type="entry name" value="ABC_TRANSPORTER_2"/>
    <property type="match status" value="1"/>
</dbReference>
<dbReference type="SMART" id="SM00382">
    <property type="entry name" value="AAA"/>
    <property type="match status" value="1"/>
</dbReference>
<dbReference type="Gene3D" id="3.40.50.300">
    <property type="entry name" value="P-loop containing nucleotide triphosphate hydrolases"/>
    <property type="match status" value="1"/>
</dbReference>
<dbReference type="InterPro" id="IPR003439">
    <property type="entry name" value="ABC_transporter-like_ATP-bd"/>
</dbReference>
<dbReference type="SUPFAM" id="SSF52540">
    <property type="entry name" value="P-loop containing nucleoside triphosphate hydrolases"/>
    <property type="match status" value="1"/>
</dbReference>
<evidence type="ECO:0000256" key="5">
    <source>
        <dbReference type="ARBA" id="ARBA00022840"/>
    </source>
</evidence>
<keyword evidence="4" id="KW-0201">Cytochrome c-type biogenesis</keyword>
<dbReference type="InterPro" id="IPR017871">
    <property type="entry name" value="ABC_transporter-like_CS"/>
</dbReference>
<dbReference type="GO" id="GO:0005524">
    <property type="term" value="F:ATP binding"/>
    <property type="evidence" value="ECO:0007669"/>
    <property type="project" value="UniProtKB-KW"/>
</dbReference>
<reference evidence="9" key="1">
    <citation type="journal article" date="2020" name="BMC Evol. Biol.">
        <title>Potential causes and consequences of rapid mitochondrial genome evolution in thermoacidophilic Galdieria (Rhodophyta).</title>
        <authorList>
            <person name="Cho C.H."/>
            <person name="Park S.I."/>
            <person name="Ciniglia C."/>
            <person name="Yang E.C."/>
            <person name="Graf L."/>
            <person name="Bhattacharya D."/>
            <person name="Yoon H.S."/>
        </authorList>
    </citation>
    <scope>NUCLEOTIDE SEQUENCE</scope>
    <source>
        <strain evidence="9">ACUF 019</strain>
    </source>
</reference>
<dbReference type="InterPro" id="IPR003593">
    <property type="entry name" value="AAA+_ATPase"/>
</dbReference>
<keyword evidence="2" id="KW-0813">Transport</keyword>
<organism evidence="9">
    <name type="scientific">Cyanidium caldarium</name>
    <name type="common">Red alga</name>
    <dbReference type="NCBI Taxonomy" id="2771"/>
    <lineage>
        <taxon>Eukaryota</taxon>
        <taxon>Rhodophyta</taxon>
        <taxon>Bangiophyceae</taxon>
        <taxon>Cyanidiales</taxon>
        <taxon>Cyanidiaceae</taxon>
        <taxon>Cyanidium</taxon>
    </lineage>
</organism>
<dbReference type="RefSeq" id="YP_010007663.1">
    <property type="nucleotide sequence ID" value="NC_053320.1"/>
</dbReference>
<feature type="domain" description="ABC transporter" evidence="8">
    <location>
        <begin position="15"/>
        <end position="208"/>
    </location>
</feature>
<dbReference type="AlphaFoldDB" id="A0A7H0WBB4"/>
<sequence>MRKIKKHIFYSYSYLNLINVTIYYEQALLLKNINLNLNKGEAIIIKGKNGSGKTTLLKSIAGLKIFTKGQIYWTTKKLNNPLEKQTNFLTHQLQVSKENNTLIENLTYVSTFHQQNKETFNEMLTLIKFNKIKNCLIKQISSGQLKRIEIINLIAFTSPIWILDEPITNLDTNSKKIIKNLIKLHLKNQGIIIITSHEPLYSKKIKTITL</sequence>
<dbReference type="PANTHER" id="PTHR43499:SF1">
    <property type="entry name" value="ABC TRANSPORTER I FAMILY MEMBER 1"/>
    <property type="match status" value="1"/>
</dbReference>
<evidence type="ECO:0000313" key="9">
    <source>
        <dbReference type="EMBL" id="QNR39843.1"/>
    </source>
</evidence>